<accession>A0A4S4FLM8</accession>
<dbReference type="SUPFAM" id="SSF81653">
    <property type="entry name" value="Calcium ATPase, transduction domain A"/>
    <property type="match status" value="1"/>
</dbReference>
<dbReference type="SUPFAM" id="SSF81665">
    <property type="entry name" value="Calcium ATPase, transmembrane domain M"/>
    <property type="match status" value="1"/>
</dbReference>
<keyword evidence="3" id="KW-1278">Translocase</keyword>
<keyword evidence="8" id="KW-0378">Hydrolase</keyword>
<dbReference type="InterPro" id="IPR023299">
    <property type="entry name" value="ATPase_P-typ_cyto_dom_N"/>
</dbReference>
<dbReference type="Gene3D" id="2.70.150.10">
    <property type="entry name" value="Calcium-transporting ATPase, cytoplasmic transduction domain A"/>
    <property type="match status" value="1"/>
</dbReference>
<gene>
    <name evidence="8" type="ORF">E6C70_13885</name>
</gene>
<dbReference type="GO" id="GO:0005524">
    <property type="term" value="F:ATP binding"/>
    <property type="evidence" value="ECO:0007669"/>
    <property type="project" value="InterPro"/>
</dbReference>
<evidence type="ECO:0000259" key="7">
    <source>
        <dbReference type="Pfam" id="PF00122"/>
    </source>
</evidence>
<evidence type="ECO:0000313" key="8">
    <source>
        <dbReference type="EMBL" id="THG31373.1"/>
    </source>
</evidence>
<dbReference type="RefSeq" id="WP_136425140.1">
    <property type="nucleotide sequence ID" value="NZ_SSSN01000011.1"/>
</dbReference>
<dbReference type="SUPFAM" id="SSF56784">
    <property type="entry name" value="HAD-like"/>
    <property type="match status" value="1"/>
</dbReference>
<feature type="transmembrane region" description="Helical" evidence="6">
    <location>
        <begin position="215"/>
        <end position="235"/>
    </location>
</feature>
<dbReference type="PRINTS" id="PR00119">
    <property type="entry name" value="CATATPASE"/>
</dbReference>
<dbReference type="GO" id="GO:0005886">
    <property type="term" value="C:plasma membrane"/>
    <property type="evidence" value="ECO:0007669"/>
    <property type="project" value="UniProtKB-SubCell"/>
</dbReference>
<dbReference type="Gene3D" id="1.20.1110.10">
    <property type="entry name" value="Calcium-transporting ATPase, transmembrane domain"/>
    <property type="match status" value="1"/>
</dbReference>
<dbReference type="OrthoDB" id="9814270at2"/>
<dbReference type="PANTHER" id="PTHR42861">
    <property type="entry name" value="CALCIUM-TRANSPORTING ATPASE"/>
    <property type="match status" value="1"/>
</dbReference>
<organism evidence="8 9">
    <name type="scientific">Orlajensenia flava</name>
    <dbReference type="NCBI Taxonomy" id="2565934"/>
    <lineage>
        <taxon>Bacteria</taxon>
        <taxon>Bacillati</taxon>
        <taxon>Actinomycetota</taxon>
        <taxon>Actinomycetes</taxon>
        <taxon>Micrococcales</taxon>
        <taxon>Microbacteriaceae</taxon>
        <taxon>Orlajensenia</taxon>
    </lineage>
</organism>
<dbReference type="InterPro" id="IPR059000">
    <property type="entry name" value="ATPase_P-type_domA"/>
</dbReference>
<evidence type="ECO:0000256" key="2">
    <source>
        <dbReference type="ARBA" id="ARBA00022692"/>
    </source>
</evidence>
<dbReference type="AlphaFoldDB" id="A0A4S4FLM8"/>
<dbReference type="Proteomes" id="UP000307380">
    <property type="component" value="Unassembled WGS sequence"/>
</dbReference>
<protein>
    <submittedName>
        <fullName evidence="8">HAD family hydrolase</fullName>
    </submittedName>
</protein>
<name>A0A4S4FLM8_9MICO</name>
<proteinExistence type="predicted"/>
<dbReference type="InterPro" id="IPR023298">
    <property type="entry name" value="ATPase_P-typ_TM_dom_sf"/>
</dbReference>
<evidence type="ECO:0000256" key="3">
    <source>
        <dbReference type="ARBA" id="ARBA00022967"/>
    </source>
</evidence>
<feature type="transmembrane region" description="Helical" evidence="6">
    <location>
        <begin position="255"/>
        <end position="282"/>
    </location>
</feature>
<dbReference type="Gene3D" id="3.40.50.1000">
    <property type="entry name" value="HAD superfamily/HAD-like"/>
    <property type="match status" value="1"/>
</dbReference>
<evidence type="ECO:0000256" key="1">
    <source>
        <dbReference type="ARBA" id="ARBA00004651"/>
    </source>
</evidence>
<dbReference type="SFLD" id="SFLDS00003">
    <property type="entry name" value="Haloacid_Dehalogenase"/>
    <property type="match status" value="1"/>
</dbReference>
<dbReference type="EMBL" id="SSSN01000011">
    <property type="protein sequence ID" value="THG31373.1"/>
    <property type="molecule type" value="Genomic_DNA"/>
</dbReference>
<dbReference type="InterPro" id="IPR036412">
    <property type="entry name" value="HAD-like_sf"/>
</dbReference>
<sequence length="807" mass="85656">MTDTVASEQGLTAADVADLTRRGLSNRVDDSSSRSIWSIVRANVLTLFNAIVLGAFLLLLLLGQWQDALFGLTAIANAVIGTVQEYRAKRALDRLALLHAPRARVLRDGSEQLIEVAGVVQGDLLVLVAGDQVTADGTLVDARRMEVDESLLTGESDPVEKGVDDHVLSGSIVVGGEGRARVTNVGADSFANRLTGEARRFSLVSSELRASVNRILKWITWAIFPIMLLVVNSQIQVVGGWQKAIESGSWRQAAVGAVAAVIAMIPLGLVLMTSIAFAVGAVKLARRQVLVQELPAVEGLARVDVICLDKTGTLTDGEIVFDDVHSVTDAPQPGWQSVLAACGADPRANATARCLTARFTEPPSEAPVASVEFSSARKWSAIAFEHQARGTWVLGAPEMVLDDPSSPVLSRAAALAAQGRRTLVLAHADTVLTDAQAEAGDRPDALVPVVLLTFRENLRPDAAETLAYFTAQGVGIRIISGDNPLTVAAVARDAGVDAAGYDARQLPDDIEGMAEVLDREFVLGRVTPTQKKSIVLALQSRGHTVAMTGDGVNDALAIKTADIGIAMESGSAATKAVARLVLLDGRFSHLPGVVDEGRQVIANIERVSMLFLTKTAYAIALSVVFGVLLWGFPFLPRQLSATDGLTIGIPAFFLALMPNTRRYVPGFLRRSLSFAVPAGVVVALALVVVNGYARTLGADPAEYRTASTIALAIIGLWVLVVLSRPFTWLKAAVVAAMYAGLGLLFVVPLARDFFVLVTPDAALLTTTLVVAGIGCACIEVVRFVQLRWLRRREEAPSRTAEAAAHVP</sequence>
<feature type="transmembrane region" description="Helical" evidence="6">
    <location>
        <begin position="42"/>
        <end position="62"/>
    </location>
</feature>
<feature type="transmembrane region" description="Helical" evidence="6">
    <location>
        <begin position="672"/>
        <end position="693"/>
    </location>
</feature>
<evidence type="ECO:0000256" key="6">
    <source>
        <dbReference type="SAM" id="Phobius"/>
    </source>
</evidence>
<dbReference type="InterPro" id="IPR008250">
    <property type="entry name" value="ATPase_P-typ_transduc_dom_A_sf"/>
</dbReference>
<feature type="transmembrane region" description="Helical" evidence="6">
    <location>
        <begin position="762"/>
        <end position="784"/>
    </location>
</feature>
<dbReference type="InterPro" id="IPR023214">
    <property type="entry name" value="HAD_sf"/>
</dbReference>
<dbReference type="SFLD" id="SFLDG00002">
    <property type="entry name" value="C1.7:_P-type_atpase_like"/>
    <property type="match status" value="1"/>
</dbReference>
<reference evidence="8 9" key="1">
    <citation type="submission" date="2019-04" db="EMBL/GenBank/DDBJ databases">
        <authorList>
            <person name="Jiang L."/>
        </authorList>
    </citation>
    <scope>NUCLEOTIDE SEQUENCE [LARGE SCALE GENOMIC DNA]</scope>
    <source>
        <strain evidence="8 9">YIM 131861</strain>
    </source>
</reference>
<feature type="transmembrane region" description="Helical" evidence="6">
    <location>
        <begin position="729"/>
        <end position="750"/>
    </location>
</feature>
<keyword evidence="9" id="KW-1185">Reference proteome</keyword>
<feature type="transmembrane region" description="Helical" evidence="6">
    <location>
        <begin position="616"/>
        <end position="635"/>
    </location>
</feature>
<dbReference type="PROSITE" id="PS00154">
    <property type="entry name" value="ATPASE_E1_E2"/>
    <property type="match status" value="1"/>
</dbReference>
<dbReference type="Pfam" id="PF00122">
    <property type="entry name" value="E1-E2_ATPase"/>
    <property type="match status" value="1"/>
</dbReference>
<evidence type="ECO:0000256" key="4">
    <source>
        <dbReference type="ARBA" id="ARBA00022989"/>
    </source>
</evidence>
<feature type="transmembrane region" description="Helical" evidence="6">
    <location>
        <begin position="705"/>
        <end position="722"/>
    </location>
</feature>
<comment type="caution">
    <text evidence="8">The sequence shown here is derived from an EMBL/GenBank/DDBJ whole genome shotgun (WGS) entry which is preliminary data.</text>
</comment>
<dbReference type="PRINTS" id="PR00120">
    <property type="entry name" value="HATPASE"/>
</dbReference>
<dbReference type="InterPro" id="IPR018303">
    <property type="entry name" value="ATPase_P-typ_P_site"/>
</dbReference>
<comment type="subcellular location">
    <subcellularLocation>
        <location evidence="1">Cell membrane</location>
        <topology evidence="1">Multi-pass membrane protein</topology>
    </subcellularLocation>
</comment>
<evidence type="ECO:0000313" key="9">
    <source>
        <dbReference type="Proteomes" id="UP000307380"/>
    </source>
</evidence>
<feature type="transmembrane region" description="Helical" evidence="6">
    <location>
        <begin position="641"/>
        <end position="660"/>
    </location>
</feature>
<dbReference type="InterPro" id="IPR044492">
    <property type="entry name" value="P_typ_ATPase_HD_dom"/>
</dbReference>
<dbReference type="Gene3D" id="3.40.1110.10">
    <property type="entry name" value="Calcium-transporting ATPase, cytoplasmic domain N"/>
    <property type="match status" value="1"/>
</dbReference>
<keyword evidence="4 6" id="KW-1133">Transmembrane helix</keyword>
<feature type="domain" description="P-type ATPase A" evidence="7">
    <location>
        <begin position="98"/>
        <end position="196"/>
    </location>
</feature>
<keyword evidence="5 6" id="KW-0472">Membrane</keyword>
<evidence type="ECO:0000256" key="5">
    <source>
        <dbReference type="ARBA" id="ARBA00023136"/>
    </source>
</evidence>
<dbReference type="Pfam" id="PF00702">
    <property type="entry name" value="Hydrolase"/>
    <property type="match status" value="1"/>
</dbReference>
<dbReference type="NCBIfam" id="TIGR01494">
    <property type="entry name" value="ATPase_P-type"/>
    <property type="match status" value="2"/>
</dbReference>
<keyword evidence="2 6" id="KW-0812">Transmembrane</keyword>
<dbReference type="SFLD" id="SFLDF00027">
    <property type="entry name" value="p-type_atpase"/>
    <property type="match status" value="1"/>
</dbReference>
<dbReference type="InterPro" id="IPR001757">
    <property type="entry name" value="P_typ_ATPase"/>
</dbReference>
<dbReference type="GO" id="GO:0016887">
    <property type="term" value="F:ATP hydrolysis activity"/>
    <property type="evidence" value="ECO:0007669"/>
    <property type="project" value="InterPro"/>
</dbReference>